<name>A0AAE1KZX8_PETCI</name>
<proteinExistence type="predicted"/>
<dbReference type="Proteomes" id="UP001286313">
    <property type="component" value="Unassembled WGS sequence"/>
</dbReference>
<sequence length="458" mass="51059">MRTKRQFYQNNDTANQATHIHCQCLSLIPVKALLHRLTQKSPASMSGNSEDAVPHAPDNNTTLSEVQHAAPVEEPHMVTQHGQSTAEPSIERPTREFLEKNYLKTDLQERCRELGITNIWTNKSHLIEMILEKSGLAPNDMLSRPAASEATLTPYPRDDTPTQEDNVDPERIDLLHIAREIEMIKSKLATKDMEIELLNTEVKAAYNTIEQLQHRVTELEKHHYDSGDHHTSAGRPAPSDTCLLLGDTNLNSILSSDLHPSCWCPQFKLCTNWEEVRRDTSTYAAHAGGRRGTGQGGTGGPAPRPPAPRAGTPARPILAHLRVASSAHNYERSNSPHLPLTTSSKPASYRSSTTPEAASHSSLGRTMRREQAGDGSGVEGERGPYTYAAALSRGMEERHHTAHSRSLVHSSGRRERCRDDSPQSCTSVPVLREEERYPFVNDSQRYQTDRHTGPRRKR</sequence>
<feature type="compositionally biased region" description="Gly residues" evidence="2">
    <location>
        <begin position="290"/>
        <end position="300"/>
    </location>
</feature>
<keyword evidence="1" id="KW-0175">Coiled coil</keyword>
<evidence type="ECO:0000256" key="1">
    <source>
        <dbReference type="SAM" id="Coils"/>
    </source>
</evidence>
<dbReference type="EMBL" id="JAWQEG010000602">
    <property type="protein sequence ID" value="KAK3887905.1"/>
    <property type="molecule type" value="Genomic_DNA"/>
</dbReference>
<feature type="region of interest" description="Disordered" evidence="2">
    <location>
        <begin position="39"/>
        <end position="61"/>
    </location>
</feature>
<dbReference type="AlphaFoldDB" id="A0AAE1KZX8"/>
<feature type="region of interest" description="Disordered" evidence="2">
    <location>
        <begin position="327"/>
        <end position="458"/>
    </location>
</feature>
<keyword evidence="4" id="KW-1185">Reference proteome</keyword>
<feature type="compositionally biased region" description="Basic and acidic residues" evidence="2">
    <location>
        <begin position="412"/>
        <end position="421"/>
    </location>
</feature>
<comment type="caution">
    <text evidence="3">The sequence shown here is derived from an EMBL/GenBank/DDBJ whole genome shotgun (WGS) entry which is preliminary data.</text>
</comment>
<feature type="compositionally biased region" description="Polar residues" evidence="2">
    <location>
        <begin position="39"/>
        <end position="49"/>
    </location>
</feature>
<feature type="coiled-coil region" evidence="1">
    <location>
        <begin position="195"/>
        <end position="222"/>
    </location>
</feature>
<evidence type="ECO:0000256" key="2">
    <source>
        <dbReference type="SAM" id="MobiDB-lite"/>
    </source>
</evidence>
<organism evidence="3 4">
    <name type="scientific">Petrolisthes cinctipes</name>
    <name type="common">Flat porcelain crab</name>
    <dbReference type="NCBI Taxonomy" id="88211"/>
    <lineage>
        <taxon>Eukaryota</taxon>
        <taxon>Metazoa</taxon>
        <taxon>Ecdysozoa</taxon>
        <taxon>Arthropoda</taxon>
        <taxon>Crustacea</taxon>
        <taxon>Multicrustacea</taxon>
        <taxon>Malacostraca</taxon>
        <taxon>Eumalacostraca</taxon>
        <taxon>Eucarida</taxon>
        <taxon>Decapoda</taxon>
        <taxon>Pleocyemata</taxon>
        <taxon>Anomura</taxon>
        <taxon>Galatheoidea</taxon>
        <taxon>Porcellanidae</taxon>
        <taxon>Petrolisthes</taxon>
    </lineage>
</organism>
<feature type="compositionally biased region" description="Polar residues" evidence="2">
    <location>
        <begin position="327"/>
        <end position="364"/>
    </location>
</feature>
<reference evidence="3" key="1">
    <citation type="submission" date="2023-10" db="EMBL/GenBank/DDBJ databases">
        <title>Genome assemblies of two species of porcelain crab, Petrolisthes cinctipes and Petrolisthes manimaculis (Anomura: Porcellanidae).</title>
        <authorList>
            <person name="Angst P."/>
        </authorList>
    </citation>
    <scope>NUCLEOTIDE SEQUENCE</scope>
    <source>
        <strain evidence="3">PB745_01</strain>
        <tissue evidence="3">Gill</tissue>
    </source>
</reference>
<feature type="region of interest" description="Disordered" evidence="2">
    <location>
        <begin position="283"/>
        <end position="313"/>
    </location>
</feature>
<protein>
    <submittedName>
        <fullName evidence="3">Uncharacterized protein</fullName>
    </submittedName>
</protein>
<evidence type="ECO:0000313" key="3">
    <source>
        <dbReference type="EMBL" id="KAK3887905.1"/>
    </source>
</evidence>
<evidence type="ECO:0000313" key="4">
    <source>
        <dbReference type="Proteomes" id="UP001286313"/>
    </source>
</evidence>
<gene>
    <name evidence="3" type="ORF">Pcinc_008055</name>
</gene>
<accession>A0AAE1KZX8</accession>